<feature type="compositionally biased region" description="Basic and acidic residues" evidence="1">
    <location>
        <begin position="154"/>
        <end position="163"/>
    </location>
</feature>
<dbReference type="EMBL" id="AOIO01000003">
    <property type="protein sequence ID" value="ELZ06108.1"/>
    <property type="molecule type" value="Genomic_DNA"/>
</dbReference>
<accession>M0B772</accession>
<feature type="compositionally biased region" description="Acidic residues" evidence="1">
    <location>
        <begin position="169"/>
        <end position="179"/>
    </location>
</feature>
<protein>
    <submittedName>
        <fullName evidence="2">Uncharacterized protein</fullName>
    </submittedName>
</protein>
<proteinExistence type="predicted"/>
<comment type="caution">
    <text evidence="2">The sequence shown here is derived from an EMBL/GenBank/DDBJ whole genome shotgun (WGS) entry which is preliminary data.</text>
</comment>
<dbReference type="Gene3D" id="1.10.10.10">
    <property type="entry name" value="Winged helix-like DNA-binding domain superfamily/Winged helix DNA-binding domain"/>
    <property type="match status" value="1"/>
</dbReference>
<dbReference type="Proteomes" id="UP000011554">
    <property type="component" value="Unassembled WGS sequence"/>
</dbReference>
<organism evidence="2 3">
    <name type="scientific">Natrialba asiatica (strain ATCC 700177 / DSM 12278 / JCM 9576 / FERM P-10747 / NBRC 102637 / 172P1)</name>
    <dbReference type="NCBI Taxonomy" id="29540"/>
    <lineage>
        <taxon>Archaea</taxon>
        <taxon>Methanobacteriati</taxon>
        <taxon>Methanobacteriota</taxon>
        <taxon>Stenosarchaea group</taxon>
        <taxon>Halobacteria</taxon>
        <taxon>Halobacteriales</taxon>
        <taxon>Natrialbaceae</taxon>
        <taxon>Natrialba</taxon>
    </lineage>
</organism>
<dbReference type="eggNOG" id="arCOG09362">
    <property type="taxonomic scope" value="Archaea"/>
</dbReference>
<evidence type="ECO:0000256" key="1">
    <source>
        <dbReference type="SAM" id="MobiDB-lite"/>
    </source>
</evidence>
<keyword evidence="3" id="KW-1185">Reference proteome</keyword>
<dbReference type="OrthoDB" id="192153at2157"/>
<dbReference type="PATRIC" id="fig|29540.5.peg.251"/>
<evidence type="ECO:0000313" key="3">
    <source>
        <dbReference type="Proteomes" id="UP000011554"/>
    </source>
</evidence>
<evidence type="ECO:0000313" key="2">
    <source>
        <dbReference type="EMBL" id="ELZ06108.1"/>
    </source>
</evidence>
<feature type="region of interest" description="Disordered" evidence="1">
    <location>
        <begin position="126"/>
        <end position="179"/>
    </location>
</feature>
<dbReference type="InterPro" id="IPR036388">
    <property type="entry name" value="WH-like_DNA-bd_sf"/>
</dbReference>
<sequence>MGRDELEQFLRKKGAAELITEIGRGTATFKVLVDAVSISSSTVSARLSEGVEKDVYEVAHAPTEHGTEKRYGLTILGRRVYDWAENTEYVRKVRDLRRARHKRDTAFEQMIGRVTRDMEILKMVKDSDPQQDLPPEMPEGASIVPKEQSEEELREARDRRLEESLQPIEEVEADAGTEE</sequence>
<dbReference type="RefSeq" id="WP_006106923.1">
    <property type="nucleotide sequence ID" value="NZ_AOIO01000003.1"/>
</dbReference>
<reference evidence="2 3" key="1">
    <citation type="journal article" date="2014" name="PLoS Genet.">
        <title>Phylogenetically driven sequencing of extremely halophilic archaea reveals strategies for static and dynamic osmo-response.</title>
        <authorList>
            <person name="Becker E.A."/>
            <person name="Seitzer P.M."/>
            <person name="Tritt A."/>
            <person name="Larsen D."/>
            <person name="Krusor M."/>
            <person name="Yao A.I."/>
            <person name="Wu D."/>
            <person name="Madern D."/>
            <person name="Eisen J.A."/>
            <person name="Darling A.E."/>
            <person name="Facciotti M.T."/>
        </authorList>
    </citation>
    <scope>NUCLEOTIDE SEQUENCE [LARGE SCALE GENOMIC DNA]</scope>
    <source>
        <strain evidence="2 3">DSM 12278</strain>
    </source>
</reference>
<gene>
    <name evidence="2" type="ORF">C481_01210</name>
</gene>
<name>M0B772_NATA1</name>
<dbReference type="AlphaFoldDB" id="M0B772"/>